<accession>A0ABZ1ASN4</accession>
<proteinExistence type="inferred from homology"/>
<dbReference type="PANTHER" id="PTHR11803">
    <property type="entry name" value="2-IMINOBUTANOATE/2-IMINOPROPANOATE DEAMINASE RIDA"/>
    <property type="match status" value="1"/>
</dbReference>
<dbReference type="NCBIfam" id="TIGR00004">
    <property type="entry name" value="Rid family detoxifying hydrolase"/>
    <property type="match status" value="1"/>
</dbReference>
<evidence type="ECO:0000313" key="2">
    <source>
        <dbReference type="EMBL" id="WRL47113.1"/>
    </source>
</evidence>
<dbReference type="Pfam" id="PF01042">
    <property type="entry name" value="Ribonuc_L-PSP"/>
    <property type="match status" value="1"/>
</dbReference>
<dbReference type="InterPro" id="IPR019897">
    <property type="entry name" value="RidA_CS"/>
</dbReference>
<dbReference type="CDD" id="cd00448">
    <property type="entry name" value="YjgF_YER057c_UK114_family"/>
    <property type="match status" value="1"/>
</dbReference>
<dbReference type="Proteomes" id="UP001626593">
    <property type="component" value="Chromosome"/>
</dbReference>
<dbReference type="PANTHER" id="PTHR11803:SF39">
    <property type="entry name" value="2-IMINOBUTANOATE_2-IMINOPROPANOATE DEAMINASE"/>
    <property type="match status" value="1"/>
</dbReference>
<protein>
    <submittedName>
        <fullName evidence="2">RidA family protein</fullName>
    </submittedName>
</protein>
<evidence type="ECO:0000256" key="1">
    <source>
        <dbReference type="ARBA" id="ARBA00010552"/>
    </source>
</evidence>
<sequence length="132" mass="14186">MNKRIVLIKDAPTPVGPYSQGVIMDGWVWTSGQVGLNPATGELVGPDVATQANQALHNIEAILRAAGSSLNQVVRVTVFLTNMDDFSAVNAVYANYFATDFPARSCVEVARLPLDALVEIDAMARVNRLASR</sequence>
<dbReference type="EMBL" id="CP141259">
    <property type="protein sequence ID" value="WRL47113.1"/>
    <property type="molecule type" value="Genomic_DNA"/>
</dbReference>
<dbReference type="PROSITE" id="PS01094">
    <property type="entry name" value="UPF0076"/>
    <property type="match status" value="1"/>
</dbReference>
<gene>
    <name evidence="2" type="ORF">U5817_03405</name>
</gene>
<dbReference type="InterPro" id="IPR006056">
    <property type="entry name" value="RidA"/>
</dbReference>
<keyword evidence="3" id="KW-1185">Reference proteome</keyword>
<reference evidence="2 3" key="1">
    <citation type="submission" date="2023-12" db="EMBL/GenBank/DDBJ databases">
        <title>A. evansii MAY27, complete genome.</title>
        <authorList>
            <person name="Wang Y."/>
        </authorList>
    </citation>
    <scope>NUCLEOTIDE SEQUENCE [LARGE SCALE GENOMIC DNA]</scope>
    <source>
        <strain evidence="2 3">MAY27</strain>
    </source>
</reference>
<dbReference type="InterPro" id="IPR006175">
    <property type="entry name" value="YjgF/YER057c/UK114"/>
</dbReference>
<comment type="similarity">
    <text evidence="1">Belongs to the RutC family.</text>
</comment>
<organism evidence="2 3">
    <name type="scientific">Aromatoleum evansii</name>
    <name type="common">Azoarcus evansii</name>
    <dbReference type="NCBI Taxonomy" id="59406"/>
    <lineage>
        <taxon>Bacteria</taxon>
        <taxon>Pseudomonadati</taxon>
        <taxon>Pseudomonadota</taxon>
        <taxon>Betaproteobacteria</taxon>
        <taxon>Rhodocyclales</taxon>
        <taxon>Rhodocyclaceae</taxon>
        <taxon>Aromatoleum</taxon>
    </lineage>
</organism>
<dbReference type="InterPro" id="IPR035959">
    <property type="entry name" value="RutC-like_sf"/>
</dbReference>
<dbReference type="RefSeq" id="WP_407279716.1">
    <property type="nucleotide sequence ID" value="NZ_CP141259.1"/>
</dbReference>
<dbReference type="SUPFAM" id="SSF55298">
    <property type="entry name" value="YjgF-like"/>
    <property type="match status" value="1"/>
</dbReference>
<evidence type="ECO:0000313" key="3">
    <source>
        <dbReference type="Proteomes" id="UP001626593"/>
    </source>
</evidence>
<dbReference type="Gene3D" id="3.30.1330.40">
    <property type="entry name" value="RutC-like"/>
    <property type="match status" value="1"/>
</dbReference>
<name>A0ABZ1ASN4_AROEV</name>